<dbReference type="PRINTS" id="PR00837">
    <property type="entry name" value="V5TPXLIKE"/>
</dbReference>
<comment type="caution">
    <text evidence="6">The sequence shown here is derived from an EMBL/GenBank/DDBJ whole genome shotgun (WGS) entry which is preliminary data.</text>
</comment>
<feature type="transmembrane region" description="Helical" evidence="4">
    <location>
        <begin position="186"/>
        <end position="214"/>
    </location>
</feature>
<sequence>MNVLQFSKKIIESGLSDSDKKIVIDLHNELRQKVARGEEKRGSPGPQPPAKFMPDLEWDDELAAVAQKWADKCIWGHDRDRNVKRFTVGQNIAYLSTTGDINSLKIEEMVYMWYDEVVHYSKDDVLKFRNKGANNQPIGHYTQMVWAKTTKMGCGAVKYRDGNYNKFYIVCNYGPGGNFLVARQRLFLIIVIIIFIMIDQKSLLLAFICFAVVASAADYCHLYSCQYASRPEHVMCAHPTGGASPVCKQVISSGLSEDEKKRIVDLHNELRAKVARGEESRGSPGPQPKASDMKTMVWDDELATIAQRWADQCSMKSPMCNDVERFQVNQNAGTSGTTGDVNNIQVENIVRMWYNNVQYYDKNDVASFKRSYSVTGRPVGTYTQIVWGETDKIGCGVVRHKPDRFNHVYLVCNYGPAGNRLGEPVYKVQ</sequence>
<dbReference type="InterPro" id="IPR002413">
    <property type="entry name" value="V5_allergen-like"/>
</dbReference>
<dbReference type="SUPFAM" id="SSF55797">
    <property type="entry name" value="PR-1-like"/>
    <property type="match status" value="2"/>
</dbReference>
<dbReference type="InterPro" id="IPR035940">
    <property type="entry name" value="CAP_sf"/>
</dbReference>
<comment type="subcellular location">
    <subcellularLocation>
        <location evidence="1">Secreted</location>
    </subcellularLocation>
</comment>
<dbReference type="Proteomes" id="UP001627154">
    <property type="component" value="Unassembled WGS sequence"/>
</dbReference>
<accession>A0ABD2WHA7</accession>
<dbReference type="PANTHER" id="PTHR10334">
    <property type="entry name" value="CYSTEINE-RICH SECRETORY PROTEIN-RELATED"/>
    <property type="match status" value="1"/>
</dbReference>
<dbReference type="PROSITE" id="PS01010">
    <property type="entry name" value="CRISP_2"/>
    <property type="match status" value="1"/>
</dbReference>
<dbReference type="PROSITE" id="PS01009">
    <property type="entry name" value="CRISP_1"/>
    <property type="match status" value="1"/>
</dbReference>
<dbReference type="InterPro" id="IPR018244">
    <property type="entry name" value="Allrgn_V5/Tpx1_CS"/>
</dbReference>
<reference evidence="6 7" key="1">
    <citation type="journal article" date="2024" name="bioRxiv">
        <title>A reference genome for Trichogramma kaykai: A tiny desert-dwelling parasitoid wasp with competing sex-ratio distorters.</title>
        <authorList>
            <person name="Culotta J."/>
            <person name="Lindsey A.R."/>
        </authorList>
    </citation>
    <scope>NUCLEOTIDE SEQUENCE [LARGE SCALE GENOMIC DNA]</scope>
    <source>
        <strain evidence="6 7">KSX58</strain>
    </source>
</reference>
<keyword evidence="7" id="KW-1185">Reference proteome</keyword>
<dbReference type="Gene3D" id="3.40.33.10">
    <property type="entry name" value="CAP"/>
    <property type="match status" value="2"/>
</dbReference>
<keyword evidence="3" id="KW-1015">Disulfide bond</keyword>
<protein>
    <recommendedName>
        <fullName evidence="5">SCP domain-containing protein</fullName>
    </recommendedName>
</protein>
<gene>
    <name evidence="6" type="ORF">TKK_013423</name>
</gene>
<dbReference type="EMBL" id="JBJJXI010000107">
    <property type="protein sequence ID" value="KAL3392109.1"/>
    <property type="molecule type" value="Genomic_DNA"/>
</dbReference>
<evidence type="ECO:0000259" key="5">
    <source>
        <dbReference type="SMART" id="SM00198"/>
    </source>
</evidence>
<dbReference type="SMART" id="SM00198">
    <property type="entry name" value="SCP"/>
    <property type="match status" value="2"/>
</dbReference>
<dbReference type="CDD" id="cd05380">
    <property type="entry name" value="CAP_euk"/>
    <property type="match status" value="2"/>
</dbReference>
<keyword evidence="4" id="KW-0472">Membrane</keyword>
<feature type="domain" description="SCP" evidence="5">
    <location>
        <begin position="18"/>
        <end position="181"/>
    </location>
</feature>
<evidence type="ECO:0000256" key="1">
    <source>
        <dbReference type="ARBA" id="ARBA00004613"/>
    </source>
</evidence>
<evidence type="ECO:0000313" key="7">
    <source>
        <dbReference type="Proteomes" id="UP001627154"/>
    </source>
</evidence>
<evidence type="ECO:0000256" key="3">
    <source>
        <dbReference type="ARBA" id="ARBA00023157"/>
    </source>
</evidence>
<proteinExistence type="predicted"/>
<dbReference type="Pfam" id="PF00188">
    <property type="entry name" value="CAP"/>
    <property type="match status" value="2"/>
</dbReference>
<keyword evidence="4" id="KW-0812">Transmembrane</keyword>
<feature type="domain" description="SCP" evidence="5">
    <location>
        <begin position="258"/>
        <end position="422"/>
    </location>
</feature>
<keyword evidence="4" id="KW-1133">Transmembrane helix</keyword>
<keyword evidence="2" id="KW-0964">Secreted</keyword>
<name>A0ABD2WHA7_9HYME</name>
<evidence type="ECO:0000313" key="6">
    <source>
        <dbReference type="EMBL" id="KAL3392109.1"/>
    </source>
</evidence>
<dbReference type="InterPro" id="IPR001283">
    <property type="entry name" value="CRISP-related"/>
</dbReference>
<dbReference type="InterPro" id="IPR014044">
    <property type="entry name" value="CAP_dom"/>
</dbReference>
<dbReference type="AlphaFoldDB" id="A0ABD2WHA7"/>
<dbReference type="GO" id="GO:0005576">
    <property type="term" value="C:extracellular region"/>
    <property type="evidence" value="ECO:0007669"/>
    <property type="project" value="UniProtKB-SubCell"/>
</dbReference>
<dbReference type="PRINTS" id="PR00838">
    <property type="entry name" value="V5ALLERGEN"/>
</dbReference>
<organism evidence="6 7">
    <name type="scientific">Trichogramma kaykai</name>
    <dbReference type="NCBI Taxonomy" id="54128"/>
    <lineage>
        <taxon>Eukaryota</taxon>
        <taxon>Metazoa</taxon>
        <taxon>Ecdysozoa</taxon>
        <taxon>Arthropoda</taxon>
        <taxon>Hexapoda</taxon>
        <taxon>Insecta</taxon>
        <taxon>Pterygota</taxon>
        <taxon>Neoptera</taxon>
        <taxon>Endopterygota</taxon>
        <taxon>Hymenoptera</taxon>
        <taxon>Apocrita</taxon>
        <taxon>Proctotrupomorpha</taxon>
        <taxon>Chalcidoidea</taxon>
        <taxon>Trichogrammatidae</taxon>
        <taxon>Trichogramma</taxon>
    </lineage>
</organism>
<evidence type="ECO:0000256" key="2">
    <source>
        <dbReference type="ARBA" id="ARBA00022525"/>
    </source>
</evidence>
<evidence type="ECO:0000256" key="4">
    <source>
        <dbReference type="SAM" id="Phobius"/>
    </source>
</evidence>